<proteinExistence type="predicted"/>
<evidence type="ECO:0000313" key="2">
    <source>
        <dbReference type="Proteomes" id="UP000215902"/>
    </source>
</evidence>
<evidence type="ECO:0000313" key="1">
    <source>
        <dbReference type="EMBL" id="PAA64807.1"/>
    </source>
</evidence>
<gene>
    <name evidence="1" type="ORF">BOX15_Mlig025860g1</name>
</gene>
<comment type="caution">
    <text evidence="1">The sequence shown here is derived from an EMBL/GenBank/DDBJ whole genome shotgun (WGS) entry which is preliminary data.</text>
</comment>
<accession>A0A267EV99</accession>
<organism evidence="1 2">
    <name type="scientific">Macrostomum lignano</name>
    <dbReference type="NCBI Taxonomy" id="282301"/>
    <lineage>
        <taxon>Eukaryota</taxon>
        <taxon>Metazoa</taxon>
        <taxon>Spiralia</taxon>
        <taxon>Lophotrochozoa</taxon>
        <taxon>Platyhelminthes</taxon>
        <taxon>Rhabditophora</taxon>
        <taxon>Macrostomorpha</taxon>
        <taxon>Macrostomida</taxon>
        <taxon>Macrostomidae</taxon>
        <taxon>Macrostomum</taxon>
    </lineage>
</organism>
<sequence length="194" mass="21615">VRYRGQTRESEVDDVFRHQMRPAENSLALPQPIKERHPVSHRQLPRGLSFSIPVKIEVKLDLKIFTLLRLPPPFQKQYLSSPPRVLKTQEMPLPQSTPAVFAVALLALTLFAASNTAEAAPLSRLSESQLLEAAELLDELDHAGFEDSVSGRMRLVRRAGVAKRGGSFDAAKVLAKLAELKAKNDFLTQRVRMG</sequence>
<dbReference type="EMBL" id="NIVC01001713">
    <property type="protein sequence ID" value="PAA64807.1"/>
    <property type="molecule type" value="Genomic_DNA"/>
</dbReference>
<protein>
    <submittedName>
        <fullName evidence="1">Uncharacterized protein</fullName>
    </submittedName>
</protein>
<keyword evidence="2" id="KW-1185">Reference proteome</keyword>
<dbReference type="AlphaFoldDB" id="A0A267EV99"/>
<feature type="non-terminal residue" evidence="1">
    <location>
        <position position="1"/>
    </location>
</feature>
<reference evidence="1 2" key="1">
    <citation type="submission" date="2017-06" db="EMBL/GenBank/DDBJ databases">
        <title>A platform for efficient transgenesis in Macrostomum lignano, a flatworm model organism for stem cell research.</title>
        <authorList>
            <person name="Berezikov E."/>
        </authorList>
    </citation>
    <scope>NUCLEOTIDE SEQUENCE [LARGE SCALE GENOMIC DNA]</scope>
    <source>
        <strain evidence="1">DV1</strain>
        <tissue evidence="1">Whole organism</tissue>
    </source>
</reference>
<dbReference type="Proteomes" id="UP000215902">
    <property type="component" value="Unassembled WGS sequence"/>
</dbReference>
<name>A0A267EV99_9PLAT</name>